<feature type="active site" description="Proton acceptor" evidence="3">
    <location>
        <position position="73"/>
    </location>
</feature>
<dbReference type="CDD" id="cd00555">
    <property type="entry name" value="Maf"/>
    <property type="match status" value="1"/>
</dbReference>
<comment type="function">
    <text evidence="3">Nucleoside triphosphate pyrophosphatase that hydrolyzes dTTP and UTP. May have a dual role in cell division arrest and in preventing the incorporation of modified nucleotides into cellular nucleic acids.</text>
</comment>
<evidence type="ECO:0000256" key="2">
    <source>
        <dbReference type="ARBA" id="ARBA00022801"/>
    </source>
</evidence>
<comment type="subcellular location">
    <subcellularLocation>
        <location evidence="3">Cytoplasm</location>
    </subcellularLocation>
</comment>
<dbReference type="HAMAP" id="MF_00528">
    <property type="entry name" value="Maf"/>
    <property type="match status" value="1"/>
</dbReference>
<comment type="similarity">
    <text evidence="3">Belongs to the Maf family. YhdE subfamily.</text>
</comment>
<evidence type="ECO:0000313" key="5">
    <source>
        <dbReference type="Proteomes" id="UP000886865"/>
    </source>
</evidence>
<reference evidence="4" key="1">
    <citation type="submission" date="2020-10" db="EMBL/GenBank/DDBJ databases">
        <authorList>
            <person name="Gilroy R."/>
        </authorList>
    </citation>
    <scope>NUCLEOTIDE SEQUENCE</scope>
    <source>
        <strain evidence="4">CHK152-2871</strain>
    </source>
</reference>
<comment type="caution">
    <text evidence="4">The sequence shown here is derived from an EMBL/GenBank/DDBJ whole genome shotgun (WGS) entry which is preliminary data.</text>
</comment>
<keyword evidence="3" id="KW-0963">Cytoplasm</keyword>
<comment type="catalytic activity">
    <reaction evidence="3">
        <text>dTTP + H2O = dTMP + diphosphate + H(+)</text>
        <dbReference type="Rhea" id="RHEA:28534"/>
        <dbReference type="ChEBI" id="CHEBI:15377"/>
        <dbReference type="ChEBI" id="CHEBI:15378"/>
        <dbReference type="ChEBI" id="CHEBI:33019"/>
        <dbReference type="ChEBI" id="CHEBI:37568"/>
        <dbReference type="ChEBI" id="CHEBI:63528"/>
        <dbReference type="EC" id="3.6.1.9"/>
    </reaction>
</comment>
<dbReference type="Pfam" id="PF02545">
    <property type="entry name" value="Maf"/>
    <property type="match status" value="1"/>
</dbReference>
<dbReference type="AlphaFoldDB" id="A0A9D1FKJ5"/>
<dbReference type="PANTHER" id="PTHR43213:SF5">
    <property type="entry name" value="BIFUNCTIONAL DTTP_UTP PYROPHOSPHATASE_METHYLTRANSFERASE PROTEIN-RELATED"/>
    <property type="match status" value="1"/>
</dbReference>
<dbReference type="EC" id="3.6.1.9" evidence="3"/>
<organism evidence="4 5">
    <name type="scientific">Candidatus Galligastranaerophilus intestinavium</name>
    <dbReference type="NCBI Taxonomy" id="2840836"/>
    <lineage>
        <taxon>Bacteria</taxon>
        <taxon>Candidatus Galligastranaerophilus</taxon>
    </lineage>
</organism>
<dbReference type="InterPro" id="IPR003697">
    <property type="entry name" value="Maf-like"/>
</dbReference>
<evidence type="ECO:0000313" key="4">
    <source>
        <dbReference type="EMBL" id="HIS75168.1"/>
    </source>
</evidence>
<dbReference type="Proteomes" id="UP000886865">
    <property type="component" value="Unassembled WGS sequence"/>
</dbReference>
<dbReference type="SUPFAM" id="SSF52972">
    <property type="entry name" value="ITPase-like"/>
    <property type="match status" value="1"/>
</dbReference>
<gene>
    <name evidence="4" type="primary">maf</name>
    <name evidence="4" type="ORF">IAA86_09150</name>
</gene>
<dbReference type="Gene3D" id="3.90.950.10">
    <property type="match status" value="1"/>
</dbReference>
<dbReference type="EMBL" id="DVJQ01000076">
    <property type="protein sequence ID" value="HIS75168.1"/>
    <property type="molecule type" value="Genomic_DNA"/>
</dbReference>
<evidence type="ECO:0000256" key="1">
    <source>
        <dbReference type="ARBA" id="ARBA00001968"/>
    </source>
</evidence>
<comment type="caution">
    <text evidence="3">Lacks conserved residue(s) required for the propagation of feature annotation.</text>
</comment>
<sequence length="201" mass="22970">MIYADKKLILASNSPRRREILKRFGYKFDIVNSNYKEDKFDTFSYENIKKNSLGKALEAAQRISYNAVIISADTMVILDSVCLLNKPRNFDEAIFMLKRLSGKTHAVVTSISLVQSNSLKNTTQYTKTLVTFRELSQEEIVNYINTKNPLDKAGSYGIQDFLSESDFKNPPACSFIKKIDGDYFNVVGFSPYTFEKMLKAF</sequence>
<dbReference type="PANTHER" id="PTHR43213">
    <property type="entry name" value="BIFUNCTIONAL DTTP/UTP PYROPHOSPHATASE/METHYLTRANSFERASE PROTEIN-RELATED"/>
    <property type="match status" value="1"/>
</dbReference>
<keyword evidence="2 3" id="KW-0378">Hydrolase</keyword>
<accession>A0A9D1FKJ5</accession>
<proteinExistence type="inferred from homology"/>
<name>A0A9D1FKJ5_9BACT</name>
<evidence type="ECO:0000256" key="3">
    <source>
        <dbReference type="HAMAP-Rule" id="MF_00528"/>
    </source>
</evidence>
<feature type="site" description="Important for substrate specificity" evidence="3">
    <location>
        <position position="16"/>
    </location>
</feature>
<reference evidence="4" key="2">
    <citation type="journal article" date="2021" name="PeerJ">
        <title>Extensive microbial diversity within the chicken gut microbiome revealed by metagenomics and culture.</title>
        <authorList>
            <person name="Gilroy R."/>
            <person name="Ravi A."/>
            <person name="Getino M."/>
            <person name="Pursley I."/>
            <person name="Horton D.L."/>
            <person name="Alikhan N.F."/>
            <person name="Baker D."/>
            <person name="Gharbi K."/>
            <person name="Hall N."/>
            <person name="Watson M."/>
            <person name="Adriaenssens E.M."/>
            <person name="Foster-Nyarko E."/>
            <person name="Jarju S."/>
            <person name="Secka A."/>
            <person name="Antonio M."/>
            <person name="Oren A."/>
            <person name="Chaudhuri R.R."/>
            <person name="La Ragione R."/>
            <person name="Hildebrand F."/>
            <person name="Pallen M.J."/>
        </authorList>
    </citation>
    <scope>NUCLEOTIDE SEQUENCE</scope>
    <source>
        <strain evidence="4">CHK152-2871</strain>
    </source>
</reference>
<dbReference type="GO" id="GO:0009117">
    <property type="term" value="P:nucleotide metabolic process"/>
    <property type="evidence" value="ECO:0007669"/>
    <property type="project" value="UniProtKB-KW"/>
</dbReference>
<feature type="site" description="Important for substrate specificity" evidence="3">
    <location>
        <position position="74"/>
    </location>
</feature>
<dbReference type="NCBIfam" id="TIGR00172">
    <property type="entry name" value="maf"/>
    <property type="match status" value="1"/>
</dbReference>
<dbReference type="PIRSF" id="PIRSF006305">
    <property type="entry name" value="Maf"/>
    <property type="match status" value="1"/>
</dbReference>
<comment type="catalytic activity">
    <reaction evidence="3">
        <text>UTP + H2O = UMP + diphosphate + H(+)</text>
        <dbReference type="Rhea" id="RHEA:29395"/>
        <dbReference type="ChEBI" id="CHEBI:15377"/>
        <dbReference type="ChEBI" id="CHEBI:15378"/>
        <dbReference type="ChEBI" id="CHEBI:33019"/>
        <dbReference type="ChEBI" id="CHEBI:46398"/>
        <dbReference type="ChEBI" id="CHEBI:57865"/>
        <dbReference type="EC" id="3.6.1.9"/>
    </reaction>
</comment>
<keyword evidence="3" id="KW-0546">Nucleotide metabolism</keyword>
<comment type="cofactor">
    <cofactor evidence="1 3">
        <name>a divalent metal cation</name>
        <dbReference type="ChEBI" id="CHEBI:60240"/>
    </cofactor>
</comment>
<dbReference type="GO" id="GO:0047429">
    <property type="term" value="F:nucleoside triphosphate diphosphatase activity"/>
    <property type="evidence" value="ECO:0007669"/>
    <property type="project" value="UniProtKB-EC"/>
</dbReference>
<dbReference type="GO" id="GO:0005737">
    <property type="term" value="C:cytoplasm"/>
    <property type="evidence" value="ECO:0007669"/>
    <property type="project" value="UniProtKB-SubCell"/>
</dbReference>
<protein>
    <recommendedName>
        <fullName evidence="3">dTTP/UTP pyrophosphatase</fullName>
        <shortName evidence="3">dTTPase/UTPase</shortName>
        <ecNumber evidence="3">3.6.1.9</ecNumber>
    </recommendedName>
    <alternativeName>
        <fullName evidence="3">Nucleoside triphosphate pyrophosphatase</fullName>
    </alternativeName>
    <alternativeName>
        <fullName evidence="3">Nucleotide pyrophosphatase</fullName>
        <shortName evidence="3">Nucleotide PPase</shortName>
    </alternativeName>
</protein>
<feature type="site" description="Important for substrate specificity" evidence="3">
    <location>
        <position position="159"/>
    </location>
</feature>
<dbReference type="InterPro" id="IPR029001">
    <property type="entry name" value="ITPase-like_fam"/>
</dbReference>